<reference evidence="2 3" key="1">
    <citation type="submission" date="2014-04" db="EMBL/GenBank/DDBJ databases">
        <authorList>
            <consortium name="DOE Joint Genome Institute"/>
            <person name="Kuo A."/>
            <person name="Kohler A."/>
            <person name="Nagy L.G."/>
            <person name="Floudas D."/>
            <person name="Copeland A."/>
            <person name="Barry K.W."/>
            <person name="Cichocki N."/>
            <person name="Veneault-Fourrey C."/>
            <person name="LaButti K."/>
            <person name="Lindquist E.A."/>
            <person name="Lipzen A."/>
            <person name="Lundell T."/>
            <person name="Morin E."/>
            <person name="Murat C."/>
            <person name="Sun H."/>
            <person name="Tunlid A."/>
            <person name="Henrissat B."/>
            <person name="Grigoriev I.V."/>
            <person name="Hibbett D.S."/>
            <person name="Martin F."/>
            <person name="Nordberg H.P."/>
            <person name="Cantor M.N."/>
            <person name="Hua S.X."/>
        </authorList>
    </citation>
    <scope>NUCLEOTIDE SEQUENCE [LARGE SCALE GENOMIC DNA]</scope>
    <source>
        <strain evidence="2 3">Foug A</strain>
    </source>
</reference>
<sequence>MARQKDPLSKQPAVPETSQRRKKMQQSQDNLATFEELHLIKEVGKQQHLQAETTQKSYRGHVCQGREWLQNLLNCNNTANLSEEDLALFNDPAFKNVFNDIPNHLSAQVLAWYLSWSGFRKNLGRSTIEGIHAAFKKLWEQASRWDGNPGTSGTSGDVQDIMNDEEHMDKILTWANSDCPELRSVLHFIYIVLTELPVSDVHISDNVKKRVMRCLKFLVFASMAWIIWTRCCELVKLKHRDIQMSSKWLDSILVKYMRGEQDALTINELEEYCEIHLQHWKGWQKKEDKSF</sequence>
<dbReference type="HOGENOM" id="CLU_013901_2_0_1"/>
<protein>
    <submittedName>
        <fullName evidence="2">Uncharacterized protein</fullName>
    </submittedName>
</protein>
<dbReference type="EMBL" id="KN822073">
    <property type="protein sequence ID" value="KIM59475.1"/>
    <property type="molecule type" value="Genomic_DNA"/>
</dbReference>
<evidence type="ECO:0000313" key="3">
    <source>
        <dbReference type="Proteomes" id="UP000053989"/>
    </source>
</evidence>
<dbReference type="STRING" id="1036808.A0A0C3DFH6"/>
<dbReference type="InParanoid" id="A0A0C3DFH6"/>
<evidence type="ECO:0000313" key="2">
    <source>
        <dbReference type="EMBL" id="KIM59475.1"/>
    </source>
</evidence>
<dbReference type="OrthoDB" id="164951at2759"/>
<name>A0A0C3DFH6_9AGAM</name>
<dbReference type="AlphaFoldDB" id="A0A0C3DFH6"/>
<organism evidence="2 3">
    <name type="scientific">Scleroderma citrinum Foug A</name>
    <dbReference type="NCBI Taxonomy" id="1036808"/>
    <lineage>
        <taxon>Eukaryota</taxon>
        <taxon>Fungi</taxon>
        <taxon>Dikarya</taxon>
        <taxon>Basidiomycota</taxon>
        <taxon>Agaricomycotina</taxon>
        <taxon>Agaricomycetes</taxon>
        <taxon>Agaricomycetidae</taxon>
        <taxon>Boletales</taxon>
        <taxon>Sclerodermatineae</taxon>
        <taxon>Sclerodermataceae</taxon>
        <taxon>Scleroderma</taxon>
    </lineage>
</organism>
<feature type="region of interest" description="Disordered" evidence="1">
    <location>
        <begin position="1"/>
        <end position="28"/>
    </location>
</feature>
<evidence type="ECO:0000256" key="1">
    <source>
        <dbReference type="SAM" id="MobiDB-lite"/>
    </source>
</evidence>
<reference evidence="3" key="2">
    <citation type="submission" date="2015-01" db="EMBL/GenBank/DDBJ databases">
        <title>Evolutionary Origins and Diversification of the Mycorrhizal Mutualists.</title>
        <authorList>
            <consortium name="DOE Joint Genome Institute"/>
            <consortium name="Mycorrhizal Genomics Consortium"/>
            <person name="Kohler A."/>
            <person name="Kuo A."/>
            <person name="Nagy L.G."/>
            <person name="Floudas D."/>
            <person name="Copeland A."/>
            <person name="Barry K.W."/>
            <person name="Cichocki N."/>
            <person name="Veneault-Fourrey C."/>
            <person name="LaButti K."/>
            <person name="Lindquist E.A."/>
            <person name="Lipzen A."/>
            <person name="Lundell T."/>
            <person name="Morin E."/>
            <person name="Murat C."/>
            <person name="Riley R."/>
            <person name="Ohm R."/>
            <person name="Sun H."/>
            <person name="Tunlid A."/>
            <person name="Henrissat B."/>
            <person name="Grigoriev I.V."/>
            <person name="Hibbett D.S."/>
            <person name="Martin F."/>
        </authorList>
    </citation>
    <scope>NUCLEOTIDE SEQUENCE [LARGE SCALE GENOMIC DNA]</scope>
    <source>
        <strain evidence="3">Foug A</strain>
    </source>
</reference>
<keyword evidence="3" id="KW-1185">Reference proteome</keyword>
<dbReference type="Proteomes" id="UP000053989">
    <property type="component" value="Unassembled WGS sequence"/>
</dbReference>
<accession>A0A0C3DFH6</accession>
<proteinExistence type="predicted"/>
<gene>
    <name evidence="2" type="ORF">SCLCIDRAFT_27295</name>
</gene>